<dbReference type="SUPFAM" id="SSF103473">
    <property type="entry name" value="MFS general substrate transporter"/>
    <property type="match status" value="1"/>
</dbReference>
<proteinExistence type="inferred from homology"/>
<dbReference type="PANTHER" id="PTHR43791:SF4">
    <property type="entry name" value="PANTOTHENATE TRANSPORTER FEN2"/>
    <property type="match status" value="1"/>
</dbReference>
<evidence type="ECO:0000256" key="3">
    <source>
        <dbReference type="ARBA" id="ARBA00022692"/>
    </source>
</evidence>
<feature type="transmembrane region" description="Helical" evidence="8">
    <location>
        <begin position="154"/>
        <end position="173"/>
    </location>
</feature>
<dbReference type="PANTHER" id="PTHR43791">
    <property type="entry name" value="PERMEASE-RELATED"/>
    <property type="match status" value="1"/>
</dbReference>
<dbReference type="GO" id="GO:0015233">
    <property type="term" value="F:pantothenate transmembrane transporter activity"/>
    <property type="evidence" value="ECO:0007669"/>
    <property type="project" value="TreeGrafter"/>
</dbReference>
<dbReference type="EnsemblFungi" id="EJT77251">
    <property type="protein sequence ID" value="EJT77251"/>
    <property type="gene ID" value="GGTG_07163"/>
</dbReference>
<organism evidence="10">
    <name type="scientific">Gaeumannomyces tritici (strain R3-111a-1)</name>
    <name type="common">Wheat and barley take-all root rot fungus</name>
    <name type="synonym">Gaeumannomyces graminis var. tritici</name>
    <dbReference type="NCBI Taxonomy" id="644352"/>
    <lineage>
        <taxon>Eukaryota</taxon>
        <taxon>Fungi</taxon>
        <taxon>Dikarya</taxon>
        <taxon>Ascomycota</taxon>
        <taxon>Pezizomycotina</taxon>
        <taxon>Sordariomycetes</taxon>
        <taxon>Sordariomycetidae</taxon>
        <taxon>Magnaporthales</taxon>
        <taxon>Magnaporthaceae</taxon>
        <taxon>Gaeumannomyces</taxon>
    </lineage>
</organism>
<reference evidence="10" key="2">
    <citation type="submission" date="2010-07" db="EMBL/GenBank/DDBJ databases">
        <authorList>
            <consortium name="The Broad Institute Genome Sequencing Platform"/>
            <consortium name="Broad Institute Genome Sequencing Center for Infectious Disease"/>
            <person name="Ma L.-J."/>
            <person name="Dead R."/>
            <person name="Young S."/>
            <person name="Zeng Q."/>
            <person name="Koehrsen M."/>
            <person name="Alvarado L."/>
            <person name="Berlin A."/>
            <person name="Chapman S.B."/>
            <person name="Chen Z."/>
            <person name="Freedman E."/>
            <person name="Gellesch M."/>
            <person name="Goldberg J."/>
            <person name="Griggs A."/>
            <person name="Gujja S."/>
            <person name="Heilman E.R."/>
            <person name="Heiman D."/>
            <person name="Hepburn T."/>
            <person name="Howarth C."/>
            <person name="Jen D."/>
            <person name="Larson L."/>
            <person name="Mehta T."/>
            <person name="Neiman D."/>
            <person name="Pearson M."/>
            <person name="Roberts A."/>
            <person name="Saif S."/>
            <person name="Shea T."/>
            <person name="Shenoy N."/>
            <person name="Sisk P."/>
            <person name="Stolte C."/>
            <person name="Sykes S."/>
            <person name="Walk T."/>
            <person name="White J."/>
            <person name="Yandava C."/>
            <person name="Haas B."/>
            <person name="Nusbaum C."/>
            <person name="Birren B."/>
        </authorList>
    </citation>
    <scope>NUCLEOTIDE SEQUENCE</scope>
    <source>
        <strain evidence="10">R3-111a-1</strain>
    </source>
</reference>
<feature type="transmembrane region" description="Helical" evidence="8">
    <location>
        <begin position="451"/>
        <end position="471"/>
    </location>
</feature>
<feature type="region of interest" description="Disordered" evidence="7">
    <location>
        <begin position="31"/>
        <end position="52"/>
    </location>
</feature>
<protein>
    <recommendedName>
        <fullName evidence="9">Major facilitator superfamily (MFS) profile domain-containing protein</fullName>
    </recommendedName>
</protein>
<reference evidence="10" key="3">
    <citation type="submission" date="2010-09" db="EMBL/GenBank/DDBJ databases">
        <title>Annotation of Gaeumannomyces graminis var. tritici R3-111a-1.</title>
        <authorList>
            <consortium name="The Broad Institute Genome Sequencing Platform"/>
            <person name="Ma L.-J."/>
            <person name="Dead R."/>
            <person name="Young S.K."/>
            <person name="Zeng Q."/>
            <person name="Gargeya S."/>
            <person name="Fitzgerald M."/>
            <person name="Haas B."/>
            <person name="Abouelleil A."/>
            <person name="Alvarado L."/>
            <person name="Arachchi H.M."/>
            <person name="Berlin A."/>
            <person name="Brown A."/>
            <person name="Chapman S.B."/>
            <person name="Chen Z."/>
            <person name="Dunbar C."/>
            <person name="Freedman E."/>
            <person name="Gearin G."/>
            <person name="Gellesch M."/>
            <person name="Goldberg J."/>
            <person name="Griggs A."/>
            <person name="Gujja S."/>
            <person name="Heiman D."/>
            <person name="Howarth C."/>
            <person name="Larson L."/>
            <person name="Lui A."/>
            <person name="MacDonald P.J.P."/>
            <person name="Mehta T."/>
            <person name="Montmayeur A."/>
            <person name="Murphy C."/>
            <person name="Neiman D."/>
            <person name="Pearson M."/>
            <person name="Priest M."/>
            <person name="Roberts A."/>
            <person name="Saif S."/>
            <person name="Shea T."/>
            <person name="Shenoy N."/>
            <person name="Sisk P."/>
            <person name="Stolte C."/>
            <person name="Sykes S."/>
            <person name="Yandava C."/>
            <person name="Wortman J."/>
            <person name="Nusbaum C."/>
            <person name="Birren B."/>
        </authorList>
    </citation>
    <scope>NUCLEOTIDE SEQUENCE</scope>
    <source>
        <strain evidence="10">R3-111a-1</strain>
    </source>
</reference>
<dbReference type="InterPro" id="IPR011701">
    <property type="entry name" value="MFS"/>
</dbReference>
<dbReference type="AlphaFoldDB" id="J3P0W7"/>
<dbReference type="Proteomes" id="UP000006039">
    <property type="component" value="Unassembled WGS sequence"/>
</dbReference>
<evidence type="ECO:0000313" key="12">
    <source>
        <dbReference type="Proteomes" id="UP000006039"/>
    </source>
</evidence>
<name>J3P0W7_GAET3</name>
<accession>J3P0W7</accession>
<dbReference type="Pfam" id="PF07690">
    <property type="entry name" value="MFS_1"/>
    <property type="match status" value="1"/>
</dbReference>
<evidence type="ECO:0000256" key="6">
    <source>
        <dbReference type="ARBA" id="ARBA00037968"/>
    </source>
</evidence>
<evidence type="ECO:0000256" key="1">
    <source>
        <dbReference type="ARBA" id="ARBA00004141"/>
    </source>
</evidence>
<dbReference type="eggNOG" id="KOG2533">
    <property type="taxonomic scope" value="Eukaryota"/>
</dbReference>
<dbReference type="FunFam" id="1.20.1250.20:FF:000065">
    <property type="entry name" value="Putative MFS pantothenate transporter"/>
    <property type="match status" value="1"/>
</dbReference>
<feature type="transmembrane region" description="Helical" evidence="8">
    <location>
        <begin position="216"/>
        <end position="235"/>
    </location>
</feature>
<dbReference type="GO" id="GO:0005886">
    <property type="term" value="C:plasma membrane"/>
    <property type="evidence" value="ECO:0007669"/>
    <property type="project" value="TreeGrafter"/>
</dbReference>
<reference evidence="11" key="4">
    <citation type="journal article" date="2015" name="G3 (Bethesda)">
        <title>Genome sequences of three phytopathogenic species of the Magnaporthaceae family of fungi.</title>
        <authorList>
            <person name="Okagaki L.H."/>
            <person name="Nunes C.C."/>
            <person name="Sailsbery J."/>
            <person name="Clay B."/>
            <person name="Brown D."/>
            <person name="John T."/>
            <person name="Oh Y."/>
            <person name="Young N."/>
            <person name="Fitzgerald M."/>
            <person name="Haas B.J."/>
            <person name="Zeng Q."/>
            <person name="Young S."/>
            <person name="Adiconis X."/>
            <person name="Fan L."/>
            <person name="Levin J.Z."/>
            <person name="Mitchell T.K."/>
            <person name="Okubara P.A."/>
            <person name="Farman M.L."/>
            <person name="Kohn L.M."/>
            <person name="Birren B."/>
            <person name="Ma L.-J."/>
            <person name="Dean R.A."/>
        </authorList>
    </citation>
    <scope>NUCLEOTIDE SEQUENCE</scope>
    <source>
        <strain evidence="11">R3-111a-1</strain>
    </source>
</reference>
<keyword evidence="2" id="KW-0813">Transport</keyword>
<evidence type="ECO:0000313" key="11">
    <source>
        <dbReference type="EnsemblFungi" id="EJT77251"/>
    </source>
</evidence>
<dbReference type="VEuPathDB" id="FungiDB:GGTG_07163"/>
<evidence type="ECO:0000256" key="4">
    <source>
        <dbReference type="ARBA" id="ARBA00022989"/>
    </source>
</evidence>
<evidence type="ECO:0000256" key="2">
    <source>
        <dbReference type="ARBA" id="ARBA00022448"/>
    </source>
</evidence>
<evidence type="ECO:0000256" key="5">
    <source>
        <dbReference type="ARBA" id="ARBA00023136"/>
    </source>
</evidence>
<keyword evidence="5 8" id="KW-0472">Membrane</keyword>
<dbReference type="FunCoup" id="J3P0W7">
    <property type="interactions" value="16"/>
</dbReference>
<feature type="transmembrane region" description="Helical" evidence="8">
    <location>
        <begin position="84"/>
        <end position="101"/>
    </location>
</feature>
<feature type="transmembrane region" description="Helical" evidence="8">
    <location>
        <begin position="363"/>
        <end position="381"/>
    </location>
</feature>
<keyword evidence="12" id="KW-1185">Reference proteome</keyword>
<keyword evidence="4 8" id="KW-1133">Transmembrane helix</keyword>
<dbReference type="InterPro" id="IPR036259">
    <property type="entry name" value="MFS_trans_sf"/>
</dbReference>
<dbReference type="Gene3D" id="1.20.1250.20">
    <property type="entry name" value="MFS general substrate transporter like domains"/>
    <property type="match status" value="1"/>
</dbReference>
<sequence>MGHDNTWRPTPDPDRQFTTALRHPIKRAAAQPRHGGCRSVDVRRSSPVAQRPPRTAHLTMALNKVKQYLHVEYRPGERKLIQKIDFFILTFCCLSYLVNYLDRTNINNAYVSGMKEELGFVGDQLNQINTCFTIGYVLGQVPSNLSLHYVKPRYWFPLMMMIWGALTMCTASVRSPTSIMAIRFFQGLAEASTFVGTHYILGAWYTERELGKRSGIFTASGLAGTFFGGFIQTGIHSSMDGLHGLSGWRWLFIVDGLLVVPIAAYGFFFFPDTPHATTAFYLTAEEKALAAARVPPVGEERSPLTLGFAKKVLASWYWWGFVVLWVIAGETESFSTNSLLGLYMKSHPAGSYTVAQLNNYPTGVPAVGIVSTLFWATLTDLLGGKRYLVAYFIGVVGVATSAMVLAASRDPASAASTSVVFAAYYWAGAVYACQATFFAWCNDAMRHEDPVFRGVVLAGMNLCSSAVNSWWSIVFYGASMAPWFIRGMWAMIATSIALVVWTVGLSYLTHREEKRRVLDAEETVSVAKEKEVKGDEA</sequence>
<dbReference type="InterPro" id="IPR020846">
    <property type="entry name" value="MFS_dom"/>
</dbReference>
<evidence type="ECO:0000256" key="7">
    <source>
        <dbReference type="SAM" id="MobiDB-lite"/>
    </source>
</evidence>
<feature type="transmembrane region" description="Helical" evidence="8">
    <location>
        <begin position="316"/>
        <end position="343"/>
    </location>
</feature>
<feature type="transmembrane region" description="Helical" evidence="8">
    <location>
        <begin position="247"/>
        <end position="270"/>
    </location>
</feature>
<comment type="similarity">
    <text evidence="6">Belongs to the major facilitator superfamily. Allantoate permease family.</text>
</comment>
<dbReference type="EMBL" id="GL385397">
    <property type="protein sequence ID" value="EJT77251.1"/>
    <property type="molecule type" value="Genomic_DNA"/>
</dbReference>
<feature type="transmembrane region" description="Helical" evidence="8">
    <location>
        <begin position="388"/>
        <end position="407"/>
    </location>
</feature>
<dbReference type="OrthoDB" id="3639251at2759"/>
<reference evidence="11" key="5">
    <citation type="submission" date="2018-04" db="UniProtKB">
        <authorList>
            <consortium name="EnsemblFungi"/>
        </authorList>
    </citation>
    <scope>IDENTIFICATION</scope>
    <source>
        <strain evidence="11">R3-111a-1</strain>
    </source>
</reference>
<feature type="transmembrane region" description="Helical" evidence="8">
    <location>
        <begin position="483"/>
        <end position="508"/>
    </location>
</feature>
<dbReference type="RefSeq" id="XP_009223251.1">
    <property type="nucleotide sequence ID" value="XM_009224987.1"/>
</dbReference>
<dbReference type="GeneID" id="20347621"/>
<evidence type="ECO:0000259" key="9">
    <source>
        <dbReference type="PROSITE" id="PS50850"/>
    </source>
</evidence>
<feature type="domain" description="Major facilitator superfamily (MFS) profile" evidence="9">
    <location>
        <begin position="88"/>
        <end position="537"/>
    </location>
</feature>
<evidence type="ECO:0000313" key="10">
    <source>
        <dbReference type="EMBL" id="EJT77251.1"/>
    </source>
</evidence>
<feature type="transmembrane region" description="Helical" evidence="8">
    <location>
        <begin position="419"/>
        <end position="439"/>
    </location>
</feature>
<gene>
    <name evidence="11" type="primary">20347621</name>
    <name evidence="10" type="ORF">GGTG_07163</name>
</gene>
<comment type="subcellular location">
    <subcellularLocation>
        <location evidence="1">Membrane</location>
        <topology evidence="1">Multi-pass membrane protein</topology>
    </subcellularLocation>
</comment>
<reference evidence="12" key="1">
    <citation type="submission" date="2010-07" db="EMBL/GenBank/DDBJ databases">
        <title>The genome sequence of Gaeumannomyces graminis var. tritici strain R3-111a-1.</title>
        <authorList>
            <consortium name="The Broad Institute Genome Sequencing Platform"/>
            <person name="Ma L.-J."/>
            <person name="Dead R."/>
            <person name="Young S."/>
            <person name="Zeng Q."/>
            <person name="Koehrsen M."/>
            <person name="Alvarado L."/>
            <person name="Berlin A."/>
            <person name="Chapman S.B."/>
            <person name="Chen Z."/>
            <person name="Freedman E."/>
            <person name="Gellesch M."/>
            <person name="Goldberg J."/>
            <person name="Griggs A."/>
            <person name="Gujja S."/>
            <person name="Heilman E.R."/>
            <person name="Heiman D."/>
            <person name="Hepburn T."/>
            <person name="Howarth C."/>
            <person name="Jen D."/>
            <person name="Larson L."/>
            <person name="Mehta T."/>
            <person name="Neiman D."/>
            <person name="Pearson M."/>
            <person name="Roberts A."/>
            <person name="Saif S."/>
            <person name="Shea T."/>
            <person name="Shenoy N."/>
            <person name="Sisk P."/>
            <person name="Stolte C."/>
            <person name="Sykes S."/>
            <person name="Walk T."/>
            <person name="White J."/>
            <person name="Yandava C."/>
            <person name="Haas B."/>
            <person name="Nusbaum C."/>
            <person name="Birren B."/>
        </authorList>
    </citation>
    <scope>NUCLEOTIDE SEQUENCE [LARGE SCALE GENOMIC DNA]</scope>
    <source>
        <strain evidence="12">R3-111a-1</strain>
    </source>
</reference>
<dbReference type="GO" id="GO:0098717">
    <property type="term" value="P:pantothenate import across plasma membrane"/>
    <property type="evidence" value="ECO:0007669"/>
    <property type="project" value="TreeGrafter"/>
</dbReference>
<dbReference type="HOGENOM" id="CLU_001265_4_3_1"/>
<evidence type="ECO:0000256" key="8">
    <source>
        <dbReference type="SAM" id="Phobius"/>
    </source>
</evidence>
<keyword evidence="3 8" id="KW-0812">Transmembrane</keyword>
<dbReference type="PROSITE" id="PS50850">
    <property type="entry name" value="MFS"/>
    <property type="match status" value="1"/>
</dbReference>